<feature type="domain" description="Glutamine amidotransferase" evidence="1">
    <location>
        <begin position="73"/>
        <end position="206"/>
    </location>
</feature>
<evidence type="ECO:0000259" key="1">
    <source>
        <dbReference type="Pfam" id="PF00117"/>
    </source>
</evidence>
<protein>
    <submittedName>
        <fullName evidence="2">Glutamine amidotransferase</fullName>
    </submittedName>
</protein>
<organism evidence="2 3">
    <name type="scientific">Aureimonas populi</name>
    <dbReference type="NCBI Taxonomy" id="1701758"/>
    <lineage>
        <taxon>Bacteria</taxon>
        <taxon>Pseudomonadati</taxon>
        <taxon>Pseudomonadota</taxon>
        <taxon>Alphaproteobacteria</taxon>
        <taxon>Hyphomicrobiales</taxon>
        <taxon>Aurantimonadaceae</taxon>
        <taxon>Aureimonas</taxon>
    </lineage>
</organism>
<dbReference type="InterPro" id="IPR029062">
    <property type="entry name" value="Class_I_gatase-like"/>
</dbReference>
<dbReference type="Pfam" id="PF00117">
    <property type="entry name" value="GATase"/>
    <property type="match status" value="1"/>
</dbReference>
<dbReference type="Proteomes" id="UP001597371">
    <property type="component" value="Unassembled WGS sequence"/>
</dbReference>
<dbReference type="PANTHER" id="PTHR42695">
    <property type="entry name" value="GLUTAMINE AMIDOTRANSFERASE YLR126C-RELATED"/>
    <property type="match status" value="1"/>
</dbReference>
<evidence type="ECO:0000313" key="2">
    <source>
        <dbReference type="EMBL" id="MFD2236491.1"/>
    </source>
</evidence>
<dbReference type="PROSITE" id="PS51273">
    <property type="entry name" value="GATASE_TYPE_1"/>
    <property type="match status" value="1"/>
</dbReference>
<dbReference type="InterPro" id="IPR044992">
    <property type="entry name" value="ChyE-like"/>
</dbReference>
<evidence type="ECO:0000313" key="3">
    <source>
        <dbReference type="Proteomes" id="UP001597371"/>
    </source>
</evidence>
<dbReference type="InterPro" id="IPR017926">
    <property type="entry name" value="GATASE"/>
</dbReference>
<dbReference type="PANTHER" id="PTHR42695:SF5">
    <property type="entry name" value="GLUTAMINE AMIDOTRANSFERASE YLR126C-RELATED"/>
    <property type="match status" value="1"/>
</dbReference>
<reference evidence="3" key="1">
    <citation type="journal article" date="2019" name="Int. J. Syst. Evol. Microbiol.">
        <title>The Global Catalogue of Microorganisms (GCM) 10K type strain sequencing project: providing services to taxonomists for standard genome sequencing and annotation.</title>
        <authorList>
            <consortium name="The Broad Institute Genomics Platform"/>
            <consortium name="The Broad Institute Genome Sequencing Center for Infectious Disease"/>
            <person name="Wu L."/>
            <person name="Ma J."/>
        </authorList>
    </citation>
    <scope>NUCLEOTIDE SEQUENCE [LARGE SCALE GENOMIC DNA]</scope>
    <source>
        <strain evidence="3">ZS-35-S2</strain>
    </source>
</reference>
<dbReference type="SUPFAM" id="SSF52317">
    <property type="entry name" value="Class I glutamine amidotransferase-like"/>
    <property type="match status" value="1"/>
</dbReference>
<dbReference type="EMBL" id="JBHUIJ010000004">
    <property type="protein sequence ID" value="MFD2236491.1"/>
    <property type="molecule type" value="Genomic_DNA"/>
</dbReference>
<dbReference type="RefSeq" id="WP_209737924.1">
    <property type="nucleotide sequence ID" value="NZ_CP072611.1"/>
</dbReference>
<accession>A0ABW5CHR7</accession>
<keyword evidence="3" id="KW-1185">Reference proteome</keyword>
<dbReference type="CDD" id="cd01741">
    <property type="entry name" value="GATase1_1"/>
    <property type="match status" value="1"/>
</dbReference>
<dbReference type="NCBIfam" id="NF005072">
    <property type="entry name" value="PRK06490.1"/>
    <property type="match status" value="1"/>
</dbReference>
<gene>
    <name evidence="2" type="ORF">ACFSKQ_03305</name>
</gene>
<comment type="caution">
    <text evidence="2">The sequence shown here is derived from an EMBL/GenBank/DDBJ whole genome shotgun (WGS) entry which is preliminary data.</text>
</comment>
<dbReference type="Gene3D" id="3.40.50.880">
    <property type="match status" value="1"/>
</dbReference>
<sequence>MRKDYTLAGSIGDTAAQEKRYALAALDDPRPVLIVLHQESSTPGRVGQILEAGGLTLDIRRPVLGEALPDTLEAHRGAVVFGGPPSANDSDPYIRHEIDWLDVPLREERPFLGICLGAQMLARQLGGTVGPHPEGLVEVGYYPLEATAAGRHLVPHWPSMVYQWHREGFSLPREAQLLATSDVFEHQAFRYGANAYGVQFHAELTLAMVHRWTTRGHERLTLPGAQGRRAHLEGRAIHDGPVKRWLEQFLGLIFGAPVAAPEPSPQSDARPARPTPTA</sequence>
<name>A0ABW5CHR7_9HYPH</name>
<proteinExistence type="predicted"/>
<keyword evidence="2" id="KW-0315">Glutamine amidotransferase</keyword>